<feature type="region of interest" description="Disordered" evidence="1">
    <location>
        <begin position="1"/>
        <end position="28"/>
    </location>
</feature>
<keyword evidence="3" id="KW-1185">Reference proteome</keyword>
<gene>
    <name evidence="2" type="ORF">EC9_28200</name>
</gene>
<dbReference type="OrthoDB" id="290375at2"/>
<evidence type="ECO:0000313" key="2">
    <source>
        <dbReference type="EMBL" id="QDS88629.1"/>
    </source>
</evidence>
<feature type="compositionally biased region" description="Polar residues" evidence="1">
    <location>
        <begin position="1"/>
        <end position="25"/>
    </location>
</feature>
<dbReference type="EMBL" id="CP036261">
    <property type="protein sequence ID" value="QDS88629.1"/>
    <property type="molecule type" value="Genomic_DNA"/>
</dbReference>
<dbReference type="KEGG" id="ruv:EC9_28200"/>
<evidence type="ECO:0000313" key="3">
    <source>
        <dbReference type="Proteomes" id="UP000319557"/>
    </source>
</evidence>
<protein>
    <submittedName>
        <fullName evidence="2">Uncharacterized protein</fullName>
    </submittedName>
</protein>
<evidence type="ECO:0000256" key="1">
    <source>
        <dbReference type="SAM" id="MobiDB-lite"/>
    </source>
</evidence>
<name>A0A517M1D6_9BACT</name>
<dbReference type="Proteomes" id="UP000319557">
    <property type="component" value="Chromosome"/>
</dbReference>
<dbReference type="RefSeq" id="WP_145345979.1">
    <property type="nucleotide sequence ID" value="NZ_CP036261.1"/>
</dbReference>
<sequence length="82" mass="8988">MSPSIQESQNTRNQTTNEAARQTANRVAHSAADATQECASYYVGQPAKDLFSLAKDYAHDKPDIAAFWCFGLGVLVGWKLKP</sequence>
<reference evidence="2 3" key="1">
    <citation type="submission" date="2019-02" db="EMBL/GenBank/DDBJ databases">
        <title>Deep-cultivation of Planctomycetes and their phenomic and genomic characterization uncovers novel biology.</title>
        <authorList>
            <person name="Wiegand S."/>
            <person name="Jogler M."/>
            <person name="Boedeker C."/>
            <person name="Pinto D."/>
            <person name="Vollmers J."/>
            <person name="Rivas-Marin E."/>
            <person name="Kohn T."/>
            <person name="Peeters S.H."/>
            <person name="Heuer A."/>
            <person name="Rast P."/>
            <person name="Oberbeckmann S."/>
            <person name="Bunk B."/>
            <person name="Jeske O."/>
            <person name="Meyerdierks A."/>
            <person name="Storesund J.E."/>
            <person name="Kallscheuer N."/>
            <person name="Luecker S."/>
            <person name="Lage O.M."/>
            <person name="Pohl T."/>
            <person name="Merkel B.J."/>
            <person name="Hornburger P."/>
            <person name="Mueller R.-W."/>
            <person name="Bruemmer F."/>
            <person name="Labrenz M."/>
            <person name="Spormann A.M."/>
            <person name="Op den Camp H."/>
            <person name="Overmann J."/>
            <person name="Amann R."/>
            <person name="Jetten M.S.M."/>
            <person name="Mascher T."/>
            <person name="Medema M.H."/>
            <person name="Devos D.P."/>
            <person name="Kaster A.-K."/>
            <person name="Ovreas L."/>
            <person name="Rohde M."/>
            <person name="Galperin M.Y."/>
            <person name="Jogler C."/>
        </authorList>
    </citation>
    <scope>NUCLEOTIDE SEQUENCE [LARGE SCALE GENOMIC DNA]</scope>
    <source>
        <strain evidence="2 3">EC9</strain>
    </source>
</reference>
<proteinExistence type="predicted"/>
<dbReference type="AlphaFoldDB" id="A0A517M1D6"/>
<organism evidence="2 3">
    <name type="scientific">Rosistilla ulvae</name>
    <dbReference type="NCBI Taxonomy" id="1930277"/>
    <lineage>
        <taxon>Bacteria</taxon>
        <taxon>Pseudomonadati</taxon>
        <taxon>Planctomycetota</taxon>
        <taxon>Planctomycetia</taxon>
        <taxon>Pirellulales</taxon>
        <taxon>Pirellulaceae</taxon>
        <taxon>Rosistilla</taxon>
    </lineage>
</organism>
<accession>A0A517M1D6</accession>